<feature type="transmembrane region" description="Helical" evidence="1">
    <location>
        <begin position="33"/>
        <end position="52"/>
    </location>
</feature>
<feature type="domain" description="Prepilin type IV endopeptidase peptidase" evidence="2">
    <location>
        <begin position="12"/>
        <end position="111"/>
    </location>
</feature>
<sequence>MTAADATLLLLAVLPICLWVAWSDLAFMLIPNAAVAALVLIYLCLGLVLLPPDVWAWRWINLPVTLLLSLGLYATGQMGAGDAKFLAAAAPFVWWGDWPLVCLLLSGTMLLCWALHRIAGRTPLRRLVPGWRSWSVGNRFPLGVPLALTLALYLLLVAMGD</sequence>
<organism evidence="3 4">
    <name type="scientific">Pseudoroseicyclus aestuarii</name>
    <dbReference type="NCBI Taxonomy" id="1795041"/>
    <lineage>
        <taxon>Bacteria</taxon>
        <taxon>Pseudomonadati</taxon>
        <taxon>Pseudomonadota</taxon>
        <taxon>Alphaproteobacteria</taxon>
        <taxon>Rhodobacterales</taxon>
        <taxon>Paracoccaceae</taxon>
        <taxon>Pseudoroseicyclus</taxon>
    </lineage>
</organism>
<dbReference type="GO" id="GO:0016020">
    <property type="term" value="C:membrane"/>
    <property type="evidence" value="ECO:0007669"/>
    <property type="project" value="InterPro"/>
</dbReference>
<dbReference type="Gene3D" id="1.20.120.1220">
    <property type="match status" value="1"/>
</dbReference>
<reference evidence="3 4" key="1">
    <citation type="submission" date="2018-06" db="EMBL/GenBank/DDBJ databases">
        <title>Genomic Encyclopedia of Type Strains, Phase III (KMG-III): the genomes of soil and plant-associated and newly described type strains.</title>
        <authorList>
            <person name="Whitman W."/>
        </authorList>
    </citation>
    <scope>NUCLEOTIDE SEQUENCE [LARGE SCALE GENOMIC DNA]</scope>
    <source>
        <strain evidence="3 4">CECT 9025</strain>
    </source>
</reference>
<name>A0A318SX51_9RHOB</name>
<evidence type="ECO:0000313" key="3">
    <source>
        <dbReference type="EMBL" id="PYE84976.1"/>
    </source>
</evidence>
<evidence type="ECO:0000313" key="4">
    <source>
        <dbReference type="Proteomes" id="UP000248311"/>
    </source>
</evidence>
<accession>A0A318SX51</accession>
<dbReference type="Proteomes" id="UP000248311">
    <property type="component" value="Unassembled WGS sequence"/>
</dbReference>
<feature type="transmembrane region" description="Helical" evidence="1">
    <location>
        <begin position="140"/>
        <end position="159"/>
    </location>
</feature>
<evidence type="ECO:0000259" key="2">
    <source>
        <dbReference type="Pfam" id="PF01478"/>
    </source>
</evidence>
<keyword evidence="1" id="KW-1133">Transmembrane helix</keyword>
<keyword evidence="4" id="KW-1185">Reference proteome</keyword>
<feature type="transmembrane region" description="Helical" evidence="1">
    <location>
        <begin position="59"/>
        <end position="78"/>
    </location>
</feature>
<proteinExistence type="predicted"/>
<dbReference type="InterPro" id="IPR000045">
    <property type="entry name" value="Prepilin_IV_endopep_pep"/>
</dbReference>
<dbReference type="RefSeq" id="WP_110814004.1">
    <property type="nucleotide sequence ID" value="NZ_QJTE01000002.1"/>
</dbReference>
<keyword evidence="1" id="KW-0812">Transmembrane</keyword>
<comment type="caution">
    <text evidence="3">The sequence shown here is derived from an EMBL/GenBank/DDBJ whole genome shotgun (WGS) entry which is preliminary data.</text>
</comment>
<gene>
    <name evidence="3" type="ORF">DFP88_102781</name>
</gene>
<keyword evidence="1" id="KW-0472">Membrane</keyword>
<dbReference type="Pfam" id="PF01478">
    <property type="entry name" value="Peptidase_A24"/>
    <property type="match status" value="1"/>
</dbReference>
<dbReference type="EMBL" id="QJTE01000002">
    <property type="protein sequence ID" value="PYE84976.1"/>
    <property type="molecule type" value="Genomic_DNA"/>
</dbReference>
<protein>
    <submittedName>
        <fullName evidence="3">Prepilin peptidase CpaA</fullName>
    </submittedName>
</protein>
<dbReference type="GO" id="GO:0004190">
    <property type="term" value="F:aspartic-type endopeptidase activity"/>
    <property type="evidence" value="ECO:0007669"/>
    <property type="project" value="InterPro"/>
</dbReference>
<dbReference type="AlphaFoldDB" id="A0A318SX51"/>
<evidence type="ECO:0000256" key="1">
    <source>
        <dbReference type="SAM" id="Phobius"/>
    </source>
</evidence>
<dbReference type="OrthoDB" id="7709484at2"/>
<feature type="transmembrane region" description="Helical" evidence="1">
    <location>
        <begin position="98"/>
        <end position="119"/>
    </location>
</feature>